<sequence length="108" mass="11265">MSDAGGRADQLGDDHIGPGPAQNQAQGFRDARSSTGNQHPLDDAGIAGTQGVGGLHQILACTAHGHGHHEGDLEHRADEDDQQLLCFAHAGPEDQQRNEGRCGQVAAE</sequence>
<feature type="region of interest" description="Disordered" evidence="1">
    <location>
        <begin position="88"/>
        <end position="108"/>
    </location>
</feature>
<accession>A0A645A0Y6</accession>
<organism evidence="2">
    <name type="scientific">bioreactor metagenome</name>
    <dbReference type="NCBI Taxonomy" id="1076179"/>
    <lineage>
        <taxon>unclassified sequences</taxon>
        <taxon>metagenomes</taxon>
        <taxon>ecological metagenomes</taxon>
    </lineage>
</organism>
<comment type="caution">
    <text evidence="2">The sequence shown here is derived from an EMBL/GenBank/DDBJ whole genome shotgun (WGS) entry which is preliminary data.</text>
</comment>
<protein>
    <submittedName>
        <fullName evidence="2">Uncharacterized protein</fullName>
    </submittedName>
</protein>
<name>A0A645A0Y6_9ZZZZ</name>
<evidence type="ECO:0000313" key="2">
    <source>
        <dbReference type="EMBL" id="MPM44513.1"/>
    </source>
</evidence>
<gene>
    <name evidence="2" type="ORF">SDC9_91191</name>
</gene>
<dbReference type="EMBL" id="VSSQ01010505">
    <property type="protein sequence ID" value="MPM44513.1"/>
    <property type="molecule type" value="Genomic_DNA"/>
</dbReference>
<reference evidence="2" key="1">
    <citation type="submission" date="2019-08" db="EMBL/GenBank/DDBJ databases">
        <authorList>
            <person name="Kucharzyk K."/>
            <person name="Murdoch R.W."/>
            <person name="Higgins S."/>
            <person name="Loffler F."/>
        </authorList>
    </citation>
    <scope>NUCLEOTIDE SEQUENCE</scope>
</reference>
<evidence type="ECO:0000256" key="1">
    <source>
        <dbReference type="SAM" id="MobiDB-lite"/>
    </source>
</evidence>
<proteinExistence type="predicted"/>
<dbReference type="AlphaFoldDB" id="A0A645A0Y6"/>
<feature type="compositionally biased region" description="Basic and acidic residues" evidence="1">
    <location>
        <begin position="91"/>
        <end position="100"/>
    </location>
</feature>
<feature type="region of interest" description="Disordered" evidence="1">
    <location>
        <begin position="1"/>
        <end position="50"/>
    </location>
</feature>